<keyword evidence="3" id="KW-1185">Reference proteome</keyword>
<dbReference type="EMBL" id="JARKIE010000416">
    <property type="protein sequence ID" value="KAJ7642549.1"/>
    <property type="molecule type" value="Genomic_DNA"/>
</dbReference>
<reference evidence="2" key="1">
    <citation type="submission" date="2023-03" db="EMBL/GenBank/DDBJ databases">
        <title>Massive genome expansion in bonnet fungi (Mycena s.s.) driven by repeated elements and novel gene families across ecological guilds.</title>
        <authorList>
            <consortium name="Lawrence Berkeley National Laboratory"/>
            <person name="Harder C.B."/>
            <person name="Miyauchi S."/>
            <person name="Viragh M."/>
            <person name="Kuo A."/>
            <person name="Thoen E."/>
            <person name="Andreopoulos B."/>
            <person name="Lu D."/>
            <person name="Skrede I."/>
            <person name="Drula E."/>
            <person name="Henrissat B."/>
            <person name="Morin E."/>
            <person name="Kohler A."/>
            <person name="Barry K."/>
            <person name="LaButti K."/>
            <person name="Morin E."/>
            <person name="Salamov A."/>
            <person name="Lipzen A."/>
            <person name="Mereny Z."/>
            <person name="Hegedus B."/>
            <person name="Baldrian P."/>
            <person name="Stursova M."/>
            <person name="Weitz H."/>
            <person name="Taylor A."/>
            <person name="Grigoriev I.V."/>
            <person name="Nagy L.G."/>
            <person name="Martin F."/>
            <person name="Kauserud H."/>
        </authorList>
    </citation>
    <scope>NUCLEOTIDE SEQUENCE</scope>
    <source>
        <strain evidence="2">CBHHK067</strain>
    </source>
</reference>
<comment type="caution">
    <text evidence="2">The sequence shown here is derived from an EMBL/GenBank/DDBJ whole genome shotgun (WGS) entry which is preliminary data.</text>
</comment>
<evidence type="ECO:0000313" key="2">
    <source>
        <dbReference type="EMBL" id="KAJ7642549.1"/>
    </source>
</evidence>
<dbReference type="Proteomes" id="UP001221757">
    <property type="component" value="Unassembled WGS sequence"/>
</dbReference>
<protein>
    <recommendedName>
        <fullName evidence="4">F-box domain-containing protein</fullName>
    </recommendedName>
</protein>
<dbReference type="AlphaFoldDB" id="A0AAD7C9D6"/>
<evidence type="ECO:0000313" key="3">
    <source>
        <dbReference type="Proteomes" id="UP001221757"/>
    </source>
</evidence>
<evidence type="ECO:0000256" key="1">
    <source>
        <dbReference type="SAM" id="MobiDB-lite"/>
    </source>
</evidence>
<sequence length="408" mass="46091">MLCSCDIYTVLCVSRVNTRFRAVAVRKQLWVSILRKLHSRGLMDTPPGEELLQSSTLDLIRDVKRLVLGPETWSPAWTEDPVLRRQTIPRDHDSVRLVCGAKYFVLQDPAGLTFFHATSGKQLWKHTHPNIRAWALDGEATGPTLTLVLTSFFQLRGAVHILRVDLVRGESEVMTRFTPPPFVWLGGLRPGLVENFFALVVQTPAIARTGAAVLFVDWRAEKYVFSNCGHGHPSTLSLVPGHLIICRVDHETLTQQLLLVYTFESFAACWEPINGPNTWDRTPNARNASTIVCERLQFEDIPIHQCRFANLVVHENPLHSNTYDVLLYIEGIPAATPSSMHGTLDQTQQPPTEASLREFSSPQRSTALRRRRYGYQLLAIRPGQKLEPRPRCAPTAAPARSRWWLLGR</sequence>
<evidence type="ECO:0008006" key="4">
    <source>
        <dbReference type="Google" id="ProtNLM"/>
    </source>
</evidence>
<feature type="region of interest" description="Disordered" evidence="1">
    <location>
        <begin position="339"/>
        <end position="361"/>
    </location>
</feature>
<organism evidence="2 3">
    <name type="scientific">Mycena rosella</name>
    <name type="common">Pink bonnet</name>
    <name type="synonym">Agaricus rosellus</name>
    <dbReference type="NCBI Taxonomy" id="1033263"/>
    <lineage>
        <taxon>Eukaryota</taxon>
        <taxon>Fungi</taxon>
        <taxon>Dikarya</taxon>
        <taxon>Basidiomycota</taxon>
        <taxon>Agaricomycotina</taxon>
        <taxon>Agaricomycetes</taxon>
        <taxon>Agaricomycetidae</taxon>
        <taxon>Agaricales</taxon>
        <taxon>Marasmiineae</taxon>
        <taxon>Mycenaceae</taxon>
        <taxon>Mycena</taxon>
    </lineage>
</organism>
<accession>A0AAD7C9D6</accession>
<gene>
    <name evidence="2" type="ORF">B0H17DRAFT_1104992</name>
</gene>
<name>A0AAD7C9D6_MYCRO</name>
<proteinExistence type="predicted"/>